<reference evidence="3 4" key="1">
    <citation type="journal article" date="2019" name="Sci. Rep.">
        <title>A multi-omics analysis of the grapevine pathogen Lasiodiplodia theobromae reveals that temperature affects the expression of virulence- and pathogenicity-related genes.</title>
        <authorList>
            <person name="Felix C."/>
            <person name="Meneses R."/>
            <person name="Goncalves M.F.M."/>
            <person name="Tilleman L."/>
            <person name="Duarte A.S."/>
            <person name="Jorrin-Novo J.V."/>
            <person name="Van de Peer Y."/>
            <person name="Deforce D."/>
            <person name="Van Nieuwerburgh F."/>
            <person name="Esteves A.C."/>
            <person name="Alves A."/>
        </authorList>
    </citation>
    <scope>NUCLEOTIDE SEQUENCE [LARGE SCALE GENOMIC DNA]</scope>
    <source>
        <strain evidence="3 4">LA-SOL3</strain>
    </source>
</reference>
<gene>
    <name evidence="3" type="ORF">DBV05_g6170</name>
</gene>
<organism evidence="3 4">
    <name type="scientific">Lasiodiplodia theobromae</name>
    <dbReference type="NCBI Taxonomy" id="45133"/>
    <lineage>
        <taxon>Eukaryota</taxon>
        <taxon>Fungi</taxon>
        <taxon>Dikarya</taxon>
        <taxon>Ascomycota</taxon>
        <taxon>Pezizomycotina</taxon>
        <taxon>Dothideomycetes</taxon>
        <taxon>Dothideomycetes incertae sedis</taxon>
        <taxon>Botryosphaeriales</taxon>
        <taxon>Botryosphaeriaceae</taxon>
        <taxon>Lasiodiplodia</taxon>
    </lineage>
</organism>
<keyword evidence="4" id="KW-1185">Reference proteome</keyword>
<dbReference type="PANTHER" id="PTHR40640:SF1">
    <property type="entry name" value="ANCHORED GLYCOPROTEIN, PUTATIVE (AFU_ORTHOLOGUE AFUA_8G04860)-RELATED"/>
    <property type="match status" value="1"/>
</dbReference>
<dbReference type="PANTHER" id="PTHR40640">
    <property type="entry name" value="ANCHORED GLYCOPROTEIN, PUTATIVE (AFU_ORTHOLOGUE AFUA_8G04860)-RELATED"/>
    <property type="match status" value="1"/>
</dbReference>
<name>A0A5N5DCT6_9PEZI</name>
<protein>
    <submittedName>
        <fullName evidence="3">Uncharacterized protein</fullName>
    </submittedName>
</protein>
<accession>A0A5N5DCT6</accession>
<evidence type="ECO:0000256" key="1">
    <source>
        <dbReference type="SAM" id="MobiDB-lite"/>
    </source>
</evidence>
<evidence type="ECO:0000256" key="2">
    <source>
        <dbReference type="SAM" id="SignalP"/>
    </source>
</evidence>
<dbReference type="Proteomes" id="UP000325902">
    <property type="component" value="Unassembled WGS sequence"/>
</dbReference>
<feature type="compositionally biased region" description="Acidic residues" evidence="1">
    <location>
        <begin position="69"/>
        <end position="80"/>
    </location>
</feature>
<dbReference type="AlphaFoldDB" id="A0A5N5DCT6"/>
<dbReference type="OrthoDB" id="4991875at2759"/>
<dbReference type="EMBL" id="VCHE01000035">
    <property type="protein sequence ID" value="KAB2575240.1"/>
    <property type="molecule type" value="Genomic_DNA"/>
</dbReference>
<comment type="caution">
    <text evidence="3">The sequence shown here is derived from an EMBL/GenBank/DDBJ whole genome shotgun (WGS) entry which is preliminary data.</text>
</comment>
<sequence length="224" mass="21802">MPKLAATLLAAATAAAGAMAESSSTLTTSWMNLGFDNTPVASVIAADATAATYLIACSPSTTTTTASTTDDDDDDDDLDSSDCGIPGNAMTLIAGPSTMRYQYSASPGATAADVTMDEYCDITASTERAVCTAVIGGKDADFPGTQTATFAGTDISWSPLYVTAGQEKLAAAAAAATSEGSSSATGSSSGTGSAATASSTGGAVGRVAVPIVGAMGVFAAALVL</sequence>
<feature type="chain" id="PRO_5024840781" evidence="2">
    <location>
        <begin position="21"/>
        <end position="224"/>
    </location>
</feature>
<feature type="signal peptide" evidence="2">
    <location>
        <begin position="1"/>
        <end position="20"/>
    </location>
</feature>
<feature type="region of interest" description="Disordered" evidence="1">
    <location>
        <begin position="61"/>
        <end position="82"/>
    </location>
</feature>
<proteinExistence type="predicted"/>
<feature type="region of interest" description="Disordered" evidence="1">
    <location>
        <begin position="180"/>
        <end position="200"/>
    </location>
</feature>
<keyword evidence="2" id="KW-0732">Signal</keyword>
<evidence type="ECO:0000313" key="3">
    <source>
        <dbReference type="EMBL" id="KAB2575240.1"/>
    </source>
</evidence>
<evidence type="ECO:0000313" key="4">
    <source>
        <dbReference type="Proteomes" id="UP000325902"/>
    </source>
</evidence>